<keyword evidence="1" id="KW-1133">Transmembrane helix</keyword>
<evidence type="ECO:0000256" key="1">
    <source>
        <dbReference type="SAM" id="Phobius"/>
    </source>
</evidence>
<keyword evidence="1" id="KW-0812">Transmembrane</keyword>
<keyword evidence="1" id="KW-0472">Membrane</keyword>
<name>A0A6J4JU95_9CHLR</name>
<accession>A0A6J4JU95</accession>
<protein>
    <submittedName>
        <fullName evidence="2">Uncharacterized protein</fullName>
    </submittedName>
</protein>
<reference evidence="2" key="1">
    <citation type="submission" date="2020-02" db="EMBL/GenBank/DDBJ databases">
        <authorList>
            <person name="Meier V. D."/>
        </authorList>
    </citation>
    <scope>NUCLEOTIDE SEQUENCE</scope>
    <source>
        <strain evidence="2">AVDCRST_MAG26</strain>
    </source>
</reference>
<organism evidence="2">
    <name type="scientific">uncultured Chloroflexia bacterium</name>
    <dbReference type="NCBI Taxonomy" id="1672391"/>
    <lineage>
        <taxon>Bacteria</taxon>
        <taxon>Bacillati</taxon>
        <taxon>Chloroflexota</taxon>
        <taxon>Chloroflexia</taxon>
        <taxon>environmental samples</taxon>
    </lineage>
</organism>
<gene>
    <name evidence="2" type="ORF">AVDCRST_MAG26-3860</name>
</gene>
<sequence length="97" mass="10096">MSEYQFLRYWRTGVAIGAGVVAAVAALLLVIIGTARSILHNATRALELANEIVANTRAIWALDTTNAVAVELLDGAEAIATHAGEVADALETPKPAA</sequence>
<dbReference type="AlphaFoldDB" id="A0A6J4JU95"/>
<proteinExistence type="predicted"/>
<dbReference type="EMBL" id="CADCTK010000897">
    <property type="protein sequence ID" value="CAA9287733.1"/>
    <property type="molecule type" value="Genomic_DNA"/>
</dbReference>
<evidence type="ECO:0000313" key="2">
    <source>
        <dbReference type="EMBL" id="CAA9287733.1"/>
    </source>
</evidence>
<feature type="transmembrane region" description="Helical" evidence="1">
    <location>
        <begin position="12"/>
        <end position="35"/>
    </location>
</feature>